<keyword evidence="2" id="KW-1185">Reference proteome</keyword>
<comment type="caution">
    <text evidence="1">The sequence shown here is derived from an EMBL/GenBank/DDBJ whole genome shotgun (WGS) entry which is preliminary data.</text>
</comment>
<evidence type="ECO:0000313" key="1">
    <source>
        <dbReference type="EMBL" id="MDP9845408.1"/>
    </source>
</evidence>
<evidence type="ECO:0008006" key="3">
    <source>
        <dbReference type="Google" id="ProtNLM"/>
    </source>
</evidence>
<accession>A0ABT9QF72</accession>
<dbReference type="EMBL" id="JAUSQU010000001">
    <property type="protein sequence ID" value="MDP9845408.1"/>
    <property type="molecule type" value="Genomic_DNA"/>
</dbReference>
<organism evidence="1 2">
    <name type="scientific">Streptosporangium lutulentum</name>
    <dbReference type="NCBI Taxonomy" id="1461250"/>
    <lineage>
        <taxon>Bacteria</taxon>
        <taxon>Bacillati</taxon>
        <taxon>Actinomycetota</taxon>
        <taxon>Actinomycetes</taxon>
        <taxon>Streptosporangiales</taxon>
        <taxon>Streptosporangiaceae</taxon>
        <taxon>Streptosporangium</taxon>
    </lineage>
</organism>
<dbReference type="SUPFAM" id="SSF55729">
    <property type="entry name" value="Acyl-CoA N-acyltransferases (Nat)"/>
    <property type="match status" value="1"/>
</dbReference>
<evidence type="ECO:0000313" key="2">
    <source>
        <dbReference type="Proteomes" id="UP001225356"/>
    </source>
</evidence>
<dbReference type="RefSeq" id="WP_307561029.1">
    <property type="nucleotide sequence ID" value="NZ_JAUSQU010000001.1"/>
</dbReference>
<gene>
    <name evidence="1" type="ORF">J2853_004619</name>
</gene>
<dbReference type="Proteomes" id="UP001225356">
    <property type="component" value="Unassembled WGS sequence"/>
</dbReference>
<dbReference type="InterPro" id="IPR016181">
    <property type="entry name" value="Acyl_CoA_acyltransferase"/>
</dbReference>
<dbReference type="Gene3D" id="3.40.630.30">
    <property type="match status" value="1"/>
</dbReference>
<proteinExistence type="predicted"/>
<sequence>MDDPFFVWATPDETARRGVLRAMFSLAVEAAAARGFLWMDERGVVVLLPPGRKLYGEEQAAKIQAITRNAFQSPLVLLDDYKRRLHAGDPGGTDSWYLQYLTVPAAGRSRGAGGSLMKDIVLARLDGAPLWLHTGRRTNLSFYAKFELQTIATTWCEPGGPYVHTLRRSPRMPRL</sequence>
<name>A0ABT9QF72_9ACTN</name>
<reference evidence="1 2" key="1">
    <citation type="submission" date="2023-07" db="EMBL/GenBank/DDBJ databases">
        <title>Sequencing the genomes of 1000 actinobacteria strains.</title>
        <authorList>
            <person name="Klenk H.-P."/>
        </authorList>
    </citation>
    <scope>NUCLEOTIDE SEQUENCE [LARGE SCALE GENOMIC DNA]</scope>
    <source>
        <strain evidence="1 2">DSM 46740</strain>
    </source>
</reference>
<protein>
    <recommendedName>
        <fullName evidence="3">N-acetyltransferase domain-containing protein</fullName>
    </recommendedName>
</protein>